<feature type="compositionally biased region" description="Low complexity" evidence="5">
    <location>
        <begin position="147"/>
        <end position="169"/>
    </location>
</feature>
<keyword evidence="6" id="KW-0732">Signal</keyword>
<feature type="compositionally biased region" description="Polar residues" evidence="5">
    <location>
        <begin position="432"/>
        <end position="444"/>
    </location>
</feature>
<name>A0A9W8B5Q2_9FUNG</name>
<dbReference type="Gene3D" id="3.30.470.160">
    <property type="entry name" value="Inositol polyphosphate kinase"/>
    <property type="match status" value="1"/>
</dbReference>
<evidence type="ECO:0000256" key="1">
    <source>
        <dbReference type="ARBA" id="ARBA00007374"/>
    </source>
</evidence>
<feature type="compositionally biased region" description="Polar residues" evidence="5">
    <location>
        <begin position="413"/>
        <end position="424"/>
    </location>
</feature>
<proteinExistence type="inferred from homology"/>
<dbReference type="InterPro" id="IPR005522">
    <property type="entry name" value="IPK"/>
</dbReference>
<feature type="region of interest" description="Disordered" evidence="5">
    <location>
        <begin position="23"/>
        <end position="67"/>
    </location>
</feature>
<feature type="region of interest" description="Disordered" evidence="5">
    <location>
        <begin position="410"/>
        <end position="444"/>
    </location>
</feature>
<evidence type="ECO:0000313" key="7">
    <source>
        <dbReference type="EMBL" id="KAJ1982626.1"/>
    </source>
</evidence>
<dbReference type="Proteomes" id="UP001151582">
    <property type="component" value="Unassembled WGS sequence"/>
</dbReference>
<dbReference type="GO" id="GO:0005737">
    <property type="term" value="C:cytoplasm"/>
    <property type="evidence" value="ECO:0007669"/>
    <property type="project" value="TreeGrafter"/>
</dbReference>
<keyword evidence="3 4" id="KW-0418">Kinase</keyword>
<dbReference type="GO" id="GO:0046854">
    <property type="term" value="P:phosphatidylinositol phosphate biosynthetic process"/>
    <property type="evidence" value="ECO:0007669"/>
    <property type="project" value="TreeGrafter"/>
</dbReference>
<organism evidence="7 8">
    <name type="scientific">Dimargaris verticillata</name>
    <dbReference type="NCBI Taxonomy" id="2761393"/>
    <lineage>
        <taxon>Eukaryota</taxon>
        <taxon>Fungi</taxon>
        <taxon>Fungi incertae sedis</taxon>
        <taxon>Zoopagomycota</taxon>
        <taxon>Kickxellomycotina</taxon>
        <taxon>Dimargaritomycetes</taxon>
        <taxon>Dimargaritales</taxon>
        <taxon>Dimargaritaceae</taxon>
        <taxon>Dimargaris</taxon>
    </lineage>
</organism>
<evidence type="ECO:0000256" key="3">
    <source>
        <dbReference type="ARBA" id="ARBA00022777"/>
    </source>
</evidence>
<evidence type="ECO:0000256" key="5">
    <source>
        <dbReference type="SAM" id="MobiDB-lite"/>
    </source>
</evidence>
<dbReference type="Pfam" id="PF03770">
    <property type="entry name" value="IPK"/>
    <property type="match status" value="1"/>
</dbReference>
<evidence type="ECO:0000256" key="6">
    <source>
        <dbReference type="SAM" id="SignalP"/>
    </source>
</evidence>
<feature type="signal peptide" evidence="6">
    <location>
        <begin position="1"/>
        <end position="22"/>
    </location>
</feature>
<dbReference type="GO" id="GO:0005634">
    <property type="term" value="C:nucleus"/>
    <property type="evidence" value="ECO:0007669"/>
    <property type="project" value="TreeGrafter"/>
</dbReference>
<dbReference type="EMBL" id="JANBQB010000084">
    <property type="protein sequence ID" value="KAJ1982626.1"/>
    <property type="molecule type" value="Genomic_DNA"/>
</dbReference>
<comment type="caution">
    <text evidence="7">The sequence shown here is derived from an EMBL/GenBank/DDBJ whole genome shotgun (WGS) entry which is preliminary data.</text>
</comment>
<sequence length="492" mass="54365">MKATLLVASVFLALATLQAVSAQGQSGSHLDNVDNDADQGADDDSQGVDGDDGQYDPQDLDDSDDGDMVYRRQFMPADMVDNDHYYGYAKRDPVIMERRGFGGIGGAGYGAGAGTGFGGAFGIPTIFVHENRFRAKKQKLQKRTDNPASMAAPASSSTSSSPSSDNRPSLQPRLWLPDGQVAGHGDVDMAPGSPWITKKCNQQEKEFYEHAADHPHLASFLPRLKEIAPRSPTNHSGFYEPLRTTYYQYRPSRDKPFLLTIENLGYSFTHPSVLDLKLGHVLYEDNASAIKKGRMKLISRMTTSRTLGICISGMRVYDTQRQEYIRYGRSYGRWQRPSTIDHAFQNYFPPSLPTAYRDFLATQFAASIQKLISIFDSQRWHIYGSSLLFVYEGDVAKWDCYLAQHPTTPTTTKISPTHSANSRETPALLTPPLSSDSAPQGPSVTLSPDDLCALRLIDFAHASWSLDDDTRGNMLTGLVNTQQLLLNLLSGL</sequence>
<dbReference type="SUPFAM" id="SSF56104">
    <property type="entry name" value="SAICAR synthase-like"/>
    <property type="match status" value="1"/>
</dbReference>
<evidence type="ECO:0000256" key="4">
    <source>
        <dbReference type="RuleBase" id="RU363090"/>
    </source>
</evidence>
<dbReference type="EC" id="2.7.-.-" evidence="4"/>
<dbReference type="GO" id="GO:0008440">
    <property type="term" value="F:inositol-1,4,5-trisphosphate 3-kinase activity"/>
    <property type="evidence" value="ECO:0007669"/>
    <property type="project" value="TreeGrafter"/>
</dbReference>
<evidence type="ECO:0000256" key="2">
    <source>
        <dbReference type="ARBA" id="ARBA00022679"/>
    </source>
</evidence>
<keyword evidence="8" id="KW-1185">Reference proteome</keyword>
<gene>
    <name evidence="7" type="ORF">H4R34_001645</name>
</gene>
<feature type="compositionally biased region" description="Acidic residues" evidence="5">
    <location>
        <begin position="33"/>
        <end position="67"/>
    </location>
</feature>
<dbReference type="PANTHER" id="PTHR12400:SF21">
    <property type="entry name" value="KINASE"/>
    <property type="match status" value="1"/>
</dbReference>
<dbReference type="AlphaFoldDB" id="A0A9W8B5Q2"/>
<dbReference type="GO" id="GO:0000824">
    <property type="term" value="F:inositol-1,4,5,6-tetrakisphosphate 3-kinase activity"/>
    <property type="evidence" value="ECO:0007669"/>
    <property type="project" value="TreeGrafter"/>
</dbReference>
<feature type="region of interest" description="Disordered" evidence="5">
    <location>
        <begin position="136"/>
        <end position="196"/>
    </location>
</feature>
<dbReference type="PANTHER" id="PTHR12400">
    <property type="entry name" value="INOSITOL POLYPHOSPHATE KINASE"/>
    <property type="match status" value="1"/>
</dbReference>
<dbReference type="OrthoDB" id="338650at2759"/>
<accession>A0A9W8B5Q2</accession>
<dbReference type="InterPro" id="IPR038286">
    <property type="entry name" value="IPK_sf"/>
</dbReference>
<feature type="chain" id="PRO_5040887985" description="Kinase" evidence="6">
    <location>
        <begin position="23"/>
        <end position="492"/>
    </location>
</feature>
<dbReference type="GO" id="GO:0032958">
    <property type="term" value="P:inositol phosphate biosynthetic process"/>
    <property type="evidence" value="ECO:0007669"/>
    <property type="project" value="InterPro"/>
</dbReference>
<keyword evidence="2 4" id="KW-0808">Transferase</keyword>
<evidence type="ECO:0000313" key="8">
    <source>
        <dbReference type="Proteomes" id="UP001151582"/>
    </source>
</evidence>
<protein>
    <recommendedName>
        <fullName evidence="4">Kinase</fullName>
        <ecNumber evidence="4">2.7.-.-</ecNumber>
    </recommendedName>
</protein>
<reference evidence="7" key="1">
    <citation type="submission" date="2022-07" db="EMBL/GenBank/DDBJ databases">
        <title>Phylogenomic reconstructions and comparative analyses of Kickxellomycotina fungi.</title>
        <authorList>
            <person name="Reynolds N.K."/>
            <person name="Stajich J.E."/>
            <person name="Barry K."/>
            <person name="Grigoriev I.V."/>
            <person name="Crous P."/>
            <person name="Smith M.E."/>
        </authorList>
    </citation>
    <scope>NUCLEOTIDE SEQUENCE</scope>
    <source>
        <strain evidence="7">RSA 567</strain>
    </source>
</reference>
<comment type="similarity">
    <text evidence="1 4">Belongs to the inositol phosphokinase (IPK) family.</text>
</comment>